<comment type="similarity">
    <text evidence="2">Belongs to the polysaccharide synthase family.</text>
</comment>
<dbReference type="RefSeq" id="WP_041866776.1">
    <property type="nucleotide sequence ID" value="NC_007712.1"/>
</dbReference>
<dbReference type="PANTHER" id="PTHR30250">
    <property type="entry name" value="PST FAMILY PREDICTED COLANIC ACID TRANSPORTER"/>
    <property type="match status" value="1"/>
</dbReference>
<reference evidence="8 9" key="1">
    <citation type="submission" date="2015-05" db="EMBL/GenBank/DDBJ databases">
        <authorList>
            <person name="Goodhead I."/>
        </authorList>
    </citation>
    <scope>NUCLEOTIDE SEQUENCE [LARGE SCALE GENOMIC DNA]</scope>
    <source>
        <strain evidence="9">morsitans</strain>
    </source>
</reference>
<feature type="transmembrane region" description="Helical" evidence="7">
    <location>
        <begin position="355"/>
        <end position="374"/>
    </location>
</feature>
<keyword evidence="3" id="KW-1003">Cell membrane</keyword>
<evidence type="ECO:0000256" key="1">
    <source>
        <dbReference type="ARBA" id="ARBA00004651"/>
    </source>
</evidence>
<sequence>MRDIKKQAIWLFSGTCFAALMQILQLSVLARTTGARELGIIAIINSILAIAMVLQDMGMSSYLIHRQQITRKEQSTIFWVNAMLGAMTAGLLVLMAYPLALFYKIPELTGLIALTSLNFLILGGLSQYQAHFIKLKKVIILVRIEMFSKLIAFMVTVALLYFTPLRPAAVILGLFTNALIKLICILYFSEKTWHPTFEFSGDSFKAALKYGSFQLGSQIINQFRTQADSLLLAKFLGPEVLGIYSLAKDLVLQPLKLLTPVINRLALPRFAEKQSSESELKKIYLNSTFAICSSSALLFLIIDIFAPTVVRILYGAHHEQVAVLIPYMLLLGVLRPMGGLTGAITQANGKTHIEFYWNIIAGVVMLGILALALLSKNILVIASALSISQVTISFLVYPFFIKPIVDVGLFPHLRNWLPTTIVVTLIIYLINHYQLYISL</sequence>
<evidence type="ECO:0000256" key="5">
    <source>
        <dbReference type="ARBA" id="ARBA00022989"/>
    </source>
</evidence>
<feature type="transmembrane region" description="Helical" evidence="7">
    <location>
        <begin position="140"/>
        <end position="162"/>
    </location>
</feature>
<dbReference type="InterPro" id="IPR050833">
    <property type="entry name" value="Poly_Biosynth_Transport"/>
</dbReference>
<dbReference type="AlphaFoldDB" id="A0A193QI31"/>
<keyword evidence="5 7" id="KW-1133">Transmembrane helix</keyword>
<dbReference type="EMBL" id="LN854557">
    <property type="protein sequence ID" value="CRL44837.1"/>
    <property type="molecule type" value="Genomic_DNA"/>
</dbReference>
<feature type="transmembrane region" description="Helical" evidence="7">
    <location>
        <begin position="380"/>
        <end position="401"/>
    </location>
</feature>
<keyword evidence="4 7" id="KW-0812">Transmembrane</keyword>
<gene>
    <name evidence="8" type="primary">tuaB</name>
    <name evidence="8" type="ORF">SGGMMB4_02190</name>
</gene>
<feature type="transmembrane region" description="Helical" evidence="7">
    <location>
        <begin position="76"/>
        <end position="102"/>
    </location>
</feature>
<feature type="transmembrane region" description="Helical" evidence="7">
    <location>
        <begin position="413"/>
        <end position="430"/>
    </location>
</feature>
<feature type="transmembrane region" description="Helical" evidence="7">
    <location>
        <begin position="108"/>
        <end position="128"/>
    </location>
</feature>
<keyword evidence="6 7" id="KW-0472">Membrane</keyword>
<accession>A0A193QI31</accession>
<dbReference type="PANTHER" id="PTHR30250:SF10">
    <property type="entry name" value="LIPOPOLYSACCHARIDE BIOSYNTHESIS PROTEIN WZXC"/>
    <property type="match status" value="1"/>
</dbReference>
<dbReference type="Proteomes" id="UP000245838">
    <property type="component" value="Chromosome sggmmb4_Chromosome"/>
</dbReference>
<evidence type="ECO:0000313" key="8">
    <source>
        <dbReference type="EMBL" id="CRL44837.1"/>
    </source>
</evidence>
<feature type="transmembrane region" description="Helical" evidence="7">
    <location>
        <begin position="283"/>
        <end position="306"/>
    </location>
</feature>
<organism evidence="8 9">
    <name type="scientific">Sodalis glossinidius (strain morsitans)</name>
    <dbReference type="NCBI Taxonomy" id="343509"/>
    <lineage>
        <taxon>Bacteria</taxon>
        <taxon>Pseudomonadati</taxon>
        <taxon>Pseudomonadota</taxon>
        <taxon>Gammaproteobacteria</taxon>
        <taxon>Enterobacterales</taxon>
        <taxon>Bruguierivoracaceae</taxon>
        <taxon>Sodalis</taxon>
    </lineage>
</organism>
<evidence type="ECO:0000256" key="2">
    <source>
        <dbReference type="ARBA" id="ARBA00007430"/>
    </source>
</evidence>
<feature type="transmembrane region" description="Helical" evidence="7">
    <location>
        <begin position="168"/>
        <end position="188"/>
    </location>
</feature>
<dbReference type="CDD" id="cd13127">
    <property type="entry name" value="MATE_tuaB_like"/>
    <property type="match status" value="1"/>
</dbReference>
<dbReference type="Pfam" id="PF13440">
    <property type="entry name" value="Polysacc_synt_3"/>
    <property type="match status" value="1"/>
</dbReference>
<evidence type="ECO:0000256" key="4">
    <source>
        <dbReference type="ARBA" id="ARBA00022692"/>
    </source>
</evidence>
<name>A0A193QI31_SODGM</name>
<evidence type="ECO:0000256" key="6">
    <source>
        <dbReference type="ARBA" id="ARBA00023136"/>
    </source>
</evidence>
<dbReference type="OrthoDB" id="8538786at2"/>
<protein>
    <submittedName>
        <fullName evidence="8">Teichuronic acid biosynthesis protein TuaB</fullName>
    </submittedName>
</protein>
<evidence type="ECO:0000313" key="9">
    <source>
        <dbReference type="Proteomes" id="UP000245838"/>
    </source>
</evidence>
<proteinExistence type="inferred from homology"/>
<evidence type="ECO:0000256" key="7">
    <source>
        <dbReference type="SAM" id="Phobius"/>
    </source>
</evidence>
<feature type="transmembrane region" description="Helical" evidence="7">
    <location>
        <begin position="40"/>
        <end position="64"/>
    </location>
</feature>
<comment type="subcellular location">
    <subcellularLocation>
        <location evidence="1">Cell membrane</location>
        <topology evidence="1">Multi-pass membrane protein</topology>
    </subcellularLocation>
</comment>
<feature type="transmembrane region" description="Helical" evidence="7">
    <location>
        <begin position="312"/>
        <end position="334"/>
    </location>
</feature>
<evidence type="ECO:0000256" key="3">
    <source>
        <dbReference type="ARBA" id="ARBA00022475"/>
    </source>
</evidence>
<dbReference type="GO" id="GO:0005886">
    <property type="term" value="C:plasma membrane"/>
    <property type="evidence" value="ECO:0007669"/>
    <property type="project" value="UniProtKB-SubCell"/>
</dbReference>